<sequence>MEIQYPIGYGDYGSDLRSVIIALLCGSPLEKRTLDLFHYLLPDNADLDSVSTKLEDGVLMVVLPKLAGPRVVSIISEDNIGDKEKLQESSSKAKKVDL</sequence>
<dbReference type="Proteomes" id="UP000317650">
    <property type="component" value="Chromosome 1"/>
</dbReference>
<accession>A0A4S8JS84</accession>
<evidence type="ECO:0000313" key="2">
    <source>
        <dbReference type="EMBL" id="THU64943.1"/>
    </source>
</evidence>
<name>A0A4S8JS84_MUSBA</name>
<comment type="caution">
    <text evidence="2">The sequence shown here is derived from an EMBL/GenBank/DDBJ whole genome shotgun (WGS) entry which is preliminary data.</text>
</comment>
<organism evidence="2 3">
    <name type="scientific">Musa balbisiana</name>
    <name type="common">Banana</name>
    <dbReference type="NCBI Taxonomy" id="52838"/>
    <lineage>
        <taxon>Eukaryota</taxon>
        <taxon>Viridiplantae</taxon>
        <taxon>Streptophyta</taxon>
        <taxon>Embryophyta</taxon>
        <taxon>Tracheophyta</taxon>
        <taxon>Spermatophyta</taxon>
        <taxon>Magnoliopsida</taxon>
        <taxon>Liliopsida</taxon>
        <taxon>Zingiberales</taxon>
        <taxon>Musaceae</taxon>
        <taxon>Musa</taxon>
    </lineage>
</organism>
<dbReference type="InterPro" id="IPR008978">
    <property type="entry name" value="HSP20-like_chaperone"/>
</dbReference>
<reference evidence="2 3" key="1">
    <citation type="journal article" date="2019" name="Nat. Plants">
        <title>Genome sequencing of Musa balbisiana reveals subgenome evolution and function divergence in polyploid bananas.</title>
        <authorList>
            <person name="Yao X."/>
        </authorList>
    </citation>
    <scope>NUCLEOTIDE SEQUENCE [LARGE SCALE GENOMIC DNA]</scope>
    <source>
        <strain evidence="3">cv. DH-PKW</strain>
        <tissue evidence="2">Leaves</tissue>
    </source>
</reference>
<gene>
    <name evidence="2" type="ORF">C4D60_Mb01t31840</name>
</gene>
<evidence type="ECO:0000259" key="1">
    <source>
        <dbReference type="Pfam" id="PF00011"/>
    </source>
</evidence>
<evidence type="ECO:0000313" key="3">
    <source>
        <dbReference type="Proteomes" id="UP000317650"/>
    </source>
</evidence>
<protein>
    <recommendedName>
        <fullName evidence="1">SHSP domain-containing protein</fullName>
    </recommendedName>
</protein>
<keyword evidence="3" id="KW-1185">Reference proteome</keyword>
<proteinExistence type="predicted"/>
<feature type="domain" description="SHSP" evidence="1">
    <location>
        <begin position="39"/>
        <end position="68"/>
    </location>
</feature>
<dbReference type="EMBL" id="PYDT01000004">
    <property type="protein sequence ID" value="THU64943.1"/>
    <property type="molecule type" value="Genomic_DNA"/>
</dbReference>
<dbReference type="Pfam" id="PF00011">
    <property type="entry name" value="HSP20"/>
    <property type="match status" value="1"/>
</dbReference>
<dbReference type="AlphaFoldDB" id="A0A4S8JS84"/>
<dbReference type="SUPFAM" id="SSF49764">
    <property type="entry name" value="HSP20-like chaperones"/>
    <property type="match status" value="1"/>
</dbReference>
<dbReference type="InterPro" id="IPR002068">
    <property type="entry name" value="A-crystallin/Hsp20_dom"/>
</dbReference>
<dbReference type="Gene3D" id="2.60.40.790">
    <property type="match status" value="1"/>
</dbReference>